<accession>A0A6A5WMX7</accession>
<sequence>MPGTWVCAECGSANSDLTPDFCPTCGTPRNQRSLSLLYEFPRMQGDELAIKEYHIQAFNQHTAGNNRLKNPLPMLTDGMGRFNEYDGALASESHQHLLSYLVWCRTNWTVD</sequence>
<evidence type="ECO:0000313" key="2">
    <source>
        <dbReference type="Proteomes" id="UP000799779"/>
    </source>
</evidence>
<dbReference type="EMBL" id="ML977582">
    <property type="protein sequence ID" value="KAF2001541.1"/>
    <property type="molecule type" value="Genomic_DNA"/>
</dbReference>
<dbReference type="AlphaFoldDB" id="A0A6A5WMX7"/>
<organism evidence="1 2">
    <name type="scientific">Amniculicola lignicola CBS 123094</name>
    <dbReference type="NCBI Taxonomy" id="1392246"/>
    <lineage>
        <taxon>Eukaryota</taxon>
        <taxon>Fungi</taxon>
        <taxon>Dikarya</taxon>
        <taxon>Ascomycota</taxon>
        <taxon>Pezizomycotina</taxon>
        <taxon>Dothideomycetes</taxon>
        <taxon>Pleosporomycetidae</taxon>
        <taxon>Pleosporales</taxon>
        <taxon>Amniculicolaceae</taxon>
        <taxon>Amniculicola</taxon>
    </lineage>
</organism>
<protein>
    <recommendedName>
        <fullName evidence="3">RanBP2-type domain-containing protein</fullName>
    </recommendedName>
</protein>
<keyword evidence="2" id="KW-1185">Reference proteome</keyword>
<evidence type="ECO:0000313" key="1">
    <source>
        <dbReference type="EMBL" id="KAF2001541.1"/>
    </source>
</evidence>
<name>A0A6A5WMX7_9PLEO</name>
<gene>
    <name evidence="1" type="ORF">P154DRAFT_521608</name>
</gene>
<proteinExistence type="predicted"/>
<reference evidence="1" key="1">
    <citation type="journal article" date="2020" name="Stud. Mycol.">
        <title>101 Dothideomycetes genomes: a test case for predicting lifestyles and emergence of pathogens.</title>
        <authorList>
            <person name="Haridas S."/>
            <person name="Albert R."/>
            <person name="Binder M."/>
            <person name="Bloem J."/>
            <person name="Labutti K."/>
            <person name="Salamov A."/>
            <person name="Andreopoulos B."/>
            <person name="Baker S."/>
            <person name="Barry K."/>
            <person name="Bills G."/>
            <person name="Bluhm B."/>
            <person name="Cannon C."/>
            <person name="Castanera R."/>
            <person name="Culley D."/>
            <person name="Daum C."/>
            <person name="Ezra D."/>
            <person name="Gonzalez J."/>
            <person name="Henrissat B."/>
            <person name="Kuo A."/>
            <person name="Liang C."/>
            <person name="Lipzen A."/>
            <person name="Lutzoni F."/>
            <person name="Magnuson J."/>
            <person name="Mondo S."/>
            <person name="Nolan M."/>
            <person name="Ohm R."/>
            <person name="Pangilinan J."/>
            <person name="Park H.-J."/>
            <person name="Ramirez L."/>
            <person name="Alfaro M."/>
            <person name="Sun H."/>
            <person name="Tritt A."/>
            <person name="Yoshinaga Y."/>
            <person name="Zwiers L.-H."/>
            <person name="Turgeon B."/>
            <person name="Goodwin S."/>
            <person name="Spatafora J."/>
            <person name="Crous P."/>
            <person name="Grigoriev I."/>
        </authorList>
    </citation>
    <scope>NUCLEOTIDE SEQUENCE</scope>
    <source>
        <strain evidence="1">CBS 123094</strain>
    </source>
</reference>
<evidence type="ECO:0008006" key="3">
    <source>
        <dbReference type="Google" id="ProtNLM"/>
    </source>
</evidence>
<dbReference type="SUPFAM" id="SSF57802">
    <property type="entry name" value="Rubredoxin-like"/>
    <property type="match status" value="1"/>
</dbReference>
<dbReference type="Proteomes" id="UP000799779">
    <property type="component" value="Unassembled WGS sequence"/>
</dbReference>
<dbReference type="OrthoDB" id="3779970at2759"/>